<dbReference type="OrthoDB" id="1452318at2"/>
<dbReference type="InterPro" id="IPR034660">
    <property type="entry name" value="DinB/YfiT-like"/>
</dbReference>
<feature type="binding site" evidence="3">
    <location>
        <position position="123"/>
    </location>
    <ligand>
        <name>a divalent metal cation</name>
        <dbReference type="ChEBI" id="CHEBI:60240"/>
    </ligand>
</feature>
<dbReference type="GO" id="GO:0046872">
    <property type="term" value="F:metal ion binding"/>
    <property type="evidence" value="ECO:0007669"/>
    <property type="project" value="UniProtKB-KW"/>
</dbReference>
<dbReference type="Gene3D" id="1.20.120.450">
    <property type="entry name" value="dinb family like domain"/>
    <property type="match status" value="1"/>
</dbReference>
<name>A0A399ECG2_9DEIN</name>
<evidence type="ECO:0000313" key="4">
    <source>
        <dbReference type="EMBL" id="RIH82367.1"/>
    </source>
</evidence>
<proteinExistence type="inferred from homology"/>
<keyword evidence="2 3" id="KW-0479">Metal-binding</keyword>
<reference evidence="4 5" key="1">
    <citation type="submission" date="2018-08" db="EMBL/GenBank/DDBJ databases">
        <title>Meiothermus terrae DSM 26712 genome sequencing project.</title>
        <authorList>
            <person name="Da Costa M.S."/>
            <person name="Albuquerque L."/>
            <person name="Raposo P."/>
            <person name="Froufe H.J.C."/>
            <person name="Barroso C.S."/>
            <person name="Egas C."/>
        </authorList>
    </citation>
    <scope>NUCLEOTIDE SEQUENCE [LARGE SCALE GENOMIC DNA]</scope>
    <source>
        <strain evidence="4 5">DSM 26712</strain>
    </source>
</reference>
<evidence type="ECO:0000256" key="1">
    <source>
        <dbReference type="ARBA" id="ARBA00008635"/>
    </source>
</evidence>
<comment type="caution">
    <text evidence="4">The sequence shown here is derived from an EMBL/GenBank/DDBJ whole genome shotgun (WGS) entry which is preliminary data.</text>
</comment>
<feature type="binding site" evidence="3">
    <location>
        <position position="127"/>
    </location>
    <ligand>
        <name>a divalent metal cation</name>
        <dbReference type="ChEBI" id="CHEBI:60240"/>
    </ligand>
</feature>
<gene>
    <name evidence="4" type="ORF">Mterra_02703</name>
</gene>
<dbReference type="AlphaFoldDB" id="A0A399ECG2"/>
<protein>
    <submittedName>
        <fullName evidence="4">DinB family protein</fullName>
    </submittedName>
</protein>
<feature type="binding site" evidence="3">
    <location>
        <position position="52"/>
    </location>
    <ligand>
        <name>a divalent metal cation</name>
        <dbReference type="ChEBI" id="CHEBI:60240"/>
    </ligand>
</feature>
<dbReference type="EMBL" id="QXDL01000124">
    <property type="protein sequence ID" value="RIH82367.1"/>
    <property type="molecule type" value="Genomic_DNA"/>
</dbReference>
<organism evidence="4 5">
    <name type="scientific">Calidithermus terrae</name>
    <dbReference type="NCBI Taxonomy" id="1408545"/>
    <lineage>
        <taxon>Bacteria</taxon>
        <taxon>Thermotogati</taxon>
        <taxon>Deinococcota</taxon>
        <taxon>Deinococci</taxon>
        <taxon>Thermales</taxon>
        <taxon>Thermaceae</taxon>
        <taxon>Calidithermus</taxon>
    </lineage>
</organism>
<dbReference type="SUPFAM" id="SSF109854">
    <property type="entry name" value="DinB/YfiT-like putative metalloenzymes"/>
    <property type="match status" value="1"/>
</dbReference>
<dbReference type="RefSeq" id="WP_119315695.1">
    <property type="nucleotide sequence ID" value="NZ_QXDL01000124.1"/>
</dbReference>
<dbReference type="Pfam" id="PF05163">
    <property type="entry name" value="DinB"/>
    <property type="match status" value="1"/>
</dbReference>
<dbReference type="Proteomes" id="UP000265715">
    <property type="component" value="Unassembled WGS sequence"/>
</dbReference>
<evidence type="ECO:0000256" key="3">
    <source>
        <dbReference type="PIRSR" id="PIRSR607837-1"/>
    </source>
</evidence>
<accession>A0A399ECG2</accession>
<evidence type="ECO:0000313" key="5">
    <source>
        <dbReference type="Proteomes" id="UP000265715"/>
    </source>
</evidence>
<comment type="similarity">
    <text evidence="1">Belongs to the DinB family.</text>
</comment>
<keyword evidence="5" id="KW-1185">Reference proteome</keyword>
<dbReference type="InterPro" id="IPR007837">
    <property type="entry name" value="DinB"/>
</dbReference>
<sequence length="165" mass="18387">MQNGEPLIRHVLTTWEVHNGIHLALFDAISPAGFEAVPLRSRGRTVLEQFNHTVSVRLGWVQYHRTGKFPNRRTLELPEDVREGIARSGEEVRAFLEQALGGGAKVRGFEGNPVRFMGYLISHESHHRGSVALALKQAGLKLPEEVAMQGLWGRWMWKSGTGGQG</sequence>
<evidence type="ECO:0000256" key="2">
    <source>
        <dbReference type="ARBA" id="ARBA00022723"/>
    </source>
</evidence>